<dbReference type="EMBL" id="GG697236">
    <property type="protein sequence ID" value="EET90516.1"/>
    <property type="molecule type" value="Genomic_DNA"/>
</dbReference>
<evidence type="ECO:0000313" key="2">
    <source>
        <dbReference type="EMBL" id="EET90516.1"/>
    </source>
</evidence>
<evidence type="ECO:0000256" key="1">
    <source>
        <dbReference type="ARBA" id="ARBA00007958"/>
    </source>
</evidence>
<dbReference type="InterPro" id="IPR041492">
    <property type="entry name" value="HAD_2"/>
</dbReference>
<dbReference type="PANTHER" id="PTHR43434">
    <property type="entry name" value="PHOSPHOGLYCOLATE PHOSPHATASE"/>
    <property type="match status" value="1"/>
</dbReference>
<keyword evidence="2" id="KW-0378">Hydrolase</keyword>
<dbReference type="SFLD" id="SFLDG01135">
    <property type="entry name" value="C1.5.6:_HAD__Beta-PGM__Phospha"/>
    <property type="match status" value="1"/>
</dbReference>
<dbReference type="InterPro" id="IPR050155">
    <property type="entry name" value="HAD-like_hydrolase_sf"/>
</dbReference>
<sequence length="212" mass="22940">MIKGVAFDLDGTLIDSVGIYSSSLSDVLNSMGMHASVEQIMPYIGLPLEDMLDRMFRITDKAEISEIRARRDAIIARNIRNIHVFPEAMPTLRSLRSEGMRLAIVTSSSSNFVSLVDSEFKIASMVDAVVTRDNVARMKPNPDPYIKAFGELSVNAEEGMVVGDSEIADIAPGKAIGAKTVLVARSDRPKSAADFVVGGVDRVIEIIKAGPK</sequence>
<dbReference type="SFLD" id="SFLDG01129">
    <property type="entry name" value="C1.5:_HAD__Beta-PGM__Phosphata"/>
    <property type="match status" value="1"/>
</dbReference>
<dbReference type="Pfam" id="PF13419">
    <property type="entry name" value="HAD_2"/>
    <property type="match status" value="1"/>
</dbReference>
<reference evidence="2 3" key="2">
    <citation type="journal article" date="2010" name="Proc. Natl. Acad. Sci. U.S.A.">
        <title>Enigmatic, ultrasmall, uncultivated Archaea.</title>
        <authorList>
            <person name="Baker B.J."/>
            <person name="Comolli L.R."/>
            <person name="Dick G.J."/>
            <person name="Hauser L.J."/>
            <person name="Hyatt D."/>
            <person name="Dill B.D."/>
            <person name="Land M.L."/>
            <person name="Verberkmoes N.C."/>
            <person name="Hettich R.L."/>
            <person name="Banfield J.F."/>
        </authorList>
    </citation>
    <scope>NUCLEOTIDE SEQUENCE [LARGE SCALE GENOMIC DNA]</scope>
    <source>
        <strain evidence="2">ARMAN-2</strain>
    </source>
</reference>
<dbReference type="InterPro" id="IPR023214">
    <property type="entry name" value="HAD_sf"/>
</dbReference>
<dbReference type="NCBIfam" id="TIGR01549">
    <property type="entry name" value="HAD-SF-IA-v1"/>
    <property type="match status" value="1"/>
</dbReference>
<name>C7DG46_MICA2</name>
<dbReference type="GO" id="GO:0008967">
    <property type="term" value="F:phosphoglycolate phosphatase activity"/>
    <property type="evidence" value="ECO:0007669"/>
    <property type="project" value="TreeGrafter"/>
</dbReference>
<evidence type="ECO:0000313" key="3">
    <source>
        <dbReference type="Proteomes" id="UP000332487"/>
    </source>
</evidence>
<dbReference type="PRINTS" id="PR00413">
    <property type="entry name" value="HADHALOGNASE"/>
</dbReference>
<dbReference type="Proteomes" id="UP000332487">
    <property type="component" value="Unassembled WGS sequence"/>
</dbReference>
<dbReference type="Gene3D" id="3.40.50.1000">
    <property type="entry name" value="HAD superfamily/HAD-like"/>
    <property type="match status" value="1"/>
</dbReference>
<dbReference type="AlphaFoldDB" id="C7DG46"/>
<keyword evidence="3" id="KW-1185">Reference proteome</keyword>
<dbReference type="GO" id="GO:0006281">
    <property type="term" value="P:DNA repair"/>
    <property type="evidence" value="ECO:0007669"/>
    <property type="project" value="TreeGrafter"/>
</dbReference>
<reference evidence="2 3" key="1">
    <citation type="journal article" date="2009" name="Genome Biol.">
        <title>Community-wide analysis of microbial genome sequence signatures.</title>
        <authorList>
            <person name="Dick G.J."/>
            <person name="Andersson A.F."/>
            <person name="Baker B.J."/>
            <person name="Simmons S.L."/>
            <person name="Thomas B.C."/>
            <person name="Yelton A.P."/>
            <person name="Banfield J.F."/>
        </authorList>
    </citation>
    <scope>NUCLEOTIDE SEQUENCE [LARGE SCALE GENOMIC DNA]</scope>
    <source>
        <strain evidence="2">ARMAN-2</strain>
    </source>
</reference>
<proteinExistence type="inferred from homology"/>
<dbReference type="InterPro" id="IPR023198">
    <property type="entry name" value="PGP-like_dom2"/>
</dbReference>
<comment type="similarity">
    <text evidence="1">Belongs to the HAD-like hydrolase superfamily.</text>
</comment>
<dbReference type="GO" id="GO:0005829">
    <property type="term" value="C:cytosol"/>
    <property type="evidence" value="ECO:0007669"/>
    <property type="project" value="TreeGrafter"/>
</dbReference>
<accession>C7DG46</accession>
<protein>
    <submittedName>
        <fullName evidence="2">HAD-superfamily hydrolase, subfamily IA, variant 1</fullName>
    </submittedName>
</protein>
<dbReference type="PANTHER" id="PTHR43434:SF1">
    <property type="entry name" value="PHOSPHOGLYCOLATE PHOSPHATASE"/>
    <property type="match status" value="1"/>
</dbReference>
<dbReference type="InterPro" id="IPR006439">
    <property type="entry name" value="HAD-SF_hydro_IA"/>
</dbReference>
<organism evidence="2 3">
    <name type="scientific">Candidatus Micrarchaeum acidiphilum ARMAN-2</name>
    <dbReference type="NCBI Taxonomy" id="425595"/>
    <lineage>
        <taxon>Archaea</taxon>
        <taxon>Candidatus Micrarchaeota</taxon>
        <taxon>Candidatus Micrarchaeia</taxon>
        <taxon>Candidatus Micrarchaeales</taxon>
        <taxon>Candidatus Micrarchaeaceae</taxon>
        <taxon>Candidatus Micrarchaeum</taxon>
    </lineage>
</organism>
<dbReference type="SUPFAM" id="SSF56784">
    <property type="entry name" value="HAD-like"/>
    <property type="match status" value="1"/>
</dbReference>
<dbReference type="Gene3D" id="1.10.150.240">
    <property type="entry name" value="Putative phosphatase, domain 2"/>
    <property type="match status" value="1"/>
</dbReference>
<gene>
    <name evidence="2" type="ORF">UNLARM2_0050</name>
</gene>
<dbReference type="InterPro" id="IPR036412">
    <property type="entry name" value="HAD-like_sf"/>
</dbReference>
<dbReference type="SFLD" id="SFLDS00003">
    <property type="entry name" value="Haloacid_Dehalogenase"/>
    <property type="match status" value="1"/>
</dbReference>